<protein>
    <submittedName>
        <fullName evidence="3">HD-GYP domain-containing protein</fullName>
    </submittedName>
</protein>
<feature type="transmembrane region" description="Helical" evidence="1">
    <location>
        <begin position="38"/>
        <end position="59"/>
    </location>
</feature>
<dbReference type="NCBIfam" id="TIGR00277">
    <property type="entry name" value="HDIG"/>
    <property type="match status" value="1"/>
</dbReference>
<dbReference type="RefSeq" id="WP_122926167.1">
    <property type="nucleotide sequence ID" value="NZ_RHHU01000017.1"/>
</dbReference>
<dbReference type="Gene3D" id="1.10.3210.10">
    <property type="entry name" value="Hypothetical protein af1432"/>
    <property type="match status" value="1"/>
</dbReference>
<dbReference type="SMART" id="SM00471">
    <property type="entry name" value="HDc"/>
    <property type="match status" value="1"/>
</dbReference>
<dbReference type="PANTHER" id="PTHR43155:SF2">
    <property type="entry name" value="CYCLIC DI-GMP PHOSPHODIESTERASE PA4108"/>
    <property type="match status" value="1"/>
</dbReference>
<dbReference type="InterPro" id="IPR037522">
    <property type="entry name" value="HD_GYP_dom"/>
</dbReference>
<keyword evidence="4" id="KW-1185">Reference proteome</keyword>
<dbReference type="SUPFAM" id="SSF109604">
    <property type="entry name" value="HD-domain/PDEase-like"/>
    <property type="match status" value="1"/>
</dbReference>
<organism evidence="3 4">
    <name type="scientific">Brevibacillus nitrificans</name>
    <dbReference type="NCBI Taxonomy" id="651560"/>
    <lineage>
        <taxon>Bacteria</taxon>
        <taxon>Bacillati</taxon>
        <taxon>Bacillota</taxon>
        <taxon>Bacilli</taxon>
        <taxon>Bacillales</taxon>
        <taxon>Paenibacillaceae</taxon>
        <taxon>Brevibacillus</taxon>
    </lineage>
</organism>
<proteinExistence type="predicted"/>
<dbReference type="CDD" id="cd00077">
    <property type="entry name" value="HDc"/>
    <property type="match status" value="1"/>
</dbReference>
<feature type="transmembrane region" description="Helical" evidence="1">
    <location>
        <begin position="172"/>
        <end position="190"/>
    </location>
</feature>
<dbReference type="PANTHER" id="PTHR43155">
    <property type="entry name" value="CYCLIC DI-GMP PHOSPHODIESTERASE PA4108-RELATED"/>
    <property type="match status" value="1"/>
</dbReference>
<keyword evidence="1" id="KW-0812">Transmembrane</keyword>
<dbReference type="InterPro" id="IPR006675">
    <property type="entry name" value="HDIG_dom"/>
</dbReference>
<feature type="transmembrane region" description="Helical" evidence="1">
    <location>
        <begin position="71"/>
        <end position="88"/>
    </location>
</feature>
<dbReference type="EMBL" id="RHHU01000017">
    <property type="protein sequence ID" value="RNB80637.1"/>
    <property type="molecule type" value="Genomic_DNA"/>
</dbReference>
<feature type="transmembrane region" description="Helical" evidence="1">
    <location>
        <begin position="226"/>
        <end position="247"/>
    </location>
</feature>
<gene>
    <name evidence="3" type="ORF">EDM59_25300</name>
</gene>
<feature type="transmembrane region" description="Helical" evidence="1">
    <location>
        <begin position="139"/>
        <end position="160"/>
    </location>
</feature>
<evidence type="ECO:0000256" key="1">
    <source>
        <dbReference type="SAM" id="Phobius"/>
    </source>
</evidence>
<evidence type="ECO:0000313" key="4">
    <source>
        <dbReference type="Proteomes" id="UP000269573"/>
    </source>
</evidence>
<comment type="caution">
    <text evidence="3">The sequence shown here is derived from an EMBL/GenBank/DDBJ whole genome shotgun (WGS) entry which is preliminary data.</text>
</comment>
<dbReference type="PROSITE" id="PS51832">
    <property type="entry name" value="HD_GYP"/>
    <property type="match status" value="1"/>
</dbReference>
<name>A0A3M8CZL7_9BACL</name>
<feature type="transmembrane region" description="Helical" evidence="1">
    <location>
        <begin position="202"/>
        <end position="220"/>
    </location>
</feature>
<evidence type="ECO:0000313" key="3">
    <source>
        <dbReference type="EMBL" id="RNB80637.1"/>
    </source>
</evidence>
<feature type="domain" description="HD-GYP" evidence="2">
    <location>
        <begin position="272"/>
        <end position="467"/>
    </location>
</feature>
<reference evidence="3 4" key="1">
    <citation type="submission" date="2018-10" db="EMBL/GenBank/DDBJ databases">
        <title>Phylogenomics of Brevibacillus.</title>
        <authorList>
            <person name="Dunlap C."/>
        </authorList>
    </citation>
    <scope>NUCLEOTIDE SEQUENCE [LARGE SCALE GENOMIC DNA]</scope>
    <source>
        <strain evidence="3 4">JCM 15774</strain>
    </source>
</reference>
<dbReference type="Proteomes" id="UP000269573">
    <property type="component" value="Unassembled WGS sequence"/>
</dbReference>
<evidence type="ECO:0000259" key="2">
    <source>
        <dbReference type="PROSITE" id="PS51832"/>
    </source>
</evidence>
<dbReference type="Pfam" id="PF13487">
    <property type="entry name" value="HD_5"/>
    <property type="match status" value="1"/>
</dbReference>
<keyword evidence="1" id="KW-1133">Transmembrane helix</keyword>
<sequence>MFFRSYLGPVFAAIVPFLFFAFLRMNESLDPLVVLPKGHFYIVTCVALLGALFAITVGVAGSRLRNSKVKVLSLAFLSLAAAFAVHGLSTPNFLLHSTHLPGVAAQISIFLATFWLWLSSFPADHRWNEILSRGHRLLLPVWTVLLFSAGIVSMLFPHIADWIQVDSRPVNVLFTSTIILLNTITMYRYYRSYMYSQFPLQLSIVYSAGWLITSQLIMQLGESWRVSWWIYHFLLLASMIVMITGLYRQYALKQSLSDAIRALFTTDPIERITNCLSPSVKALIVATESKDRYTAGHNFRVALYALKLAEELRLRPEQLRAVAQGTIIHDIGKIQIPDSILNKPGKLTPDEREVIEKHTVRGYEMCKNLGFMKDELSIIRSHHERWDGSGYPDQLQGEQIPFMARVVAVADVYDALTSNRAYRTAWSHEEAISFLQKNSGTHFDPSCVEAWIQLCDRDPSVYQYPAMMIHEDSAMVSTGEGNVYKLES</sequence>
<dbReference type="InterPro" id="IPR003607">
    <property type="entry name" value="HD/PDEase_dom"/>
</dbReference>
<dbReference type="AlphaFoldDB" id="A0A3M8CZL7"/>
<accession>A0A3M8CZL7</accession>
<keyword evidence="1" id="KW-0472">Membrane</keyword>
<feature type="transmembrane region" description="Helical" evidence="1">
    <location>
        <begin position="100"/>
        <end position="118"/>
    </location>
</feature>
<feature type="transmembrane region" description="Helical" evidence="1">
    <location>
        <begin position="7"/>
        <end position="26"/>
    </location>
</feature>